<geneLocation type="plasmid" evidence="1 2">
    <name>pDVUL01</name>
</geneLocation>
<evidence type="ECO:0000313" key="1">
    <source>
        <dbReference type="EMBL" id="ABM30004.1"/>
    </source>
</evidence>
<dbReference type="InterPro" id="IPR011990">
    <property type="entry name" value="TPR-like_helical_dom_sf"/>
</dbReference>
<dbReference type="AlphaFoldDB" id="A0A0H3ACE9"/>
<dbReference type="Pfam" id="PF13432">
    <property type="entry name" value="TPR_16"/>
    <property type="match status" value="1"/>
</dbReference>
<dbReference type="RefSeq" id="WP_011787390.1">
    <property type="nucleotide sequence ID" value="NC_008741.1"/>
</dbReference>
<sequence length="121" mass="12933">MFSDSDISLLLDVANAACHKGHVADARSIYEGVLAVRPGFAPARLGQALSHAVVNEFAEAERIINEEVLAETPEDTDAKALLGLTYFLAGRDEEARDVLRPVAEGDTPAAYVARGLLEGIR</sequence>
<dbReference type="Proteomes" id="UP000009173">
    <property type="component" value="Plasmid pDVUL01"/>
</dbReference>
<dbReference type="Gene3D" id="1.25.40.10">
    <property type="entry name" value="Tetratricopeptide repeat domain"/>
    <property type="match status" value="1"/>
</dbReference>
<dbReference type="EMBL" id="CP000528">
    <property type="protein sequence ID" value="ABM30004.1"/>
    <property type="molecule type" value="Genomic_DNA"/>
</dbReference>
<dbReference type="SUPFAM" id="SSF48452">
    <property type="entry name" value="TPR-like"/>
    <property type="match status" value="1"/>
</dbReference>
<gene>
    <name evidence="1" type="ordered locus">Dvul_2993</name>
</gene>
<reference evidence="2" key="1">
    <citation type="journal article" date="2009" name="Environ. Microbiol.">
        <title>Contribution of mobile genetic elements to Desulfovibrio vulgaris genome plasticity.</title>
        <authorList>
            <person name="Walker C.B."/>
            <person name="Stolyar S."/>
            <person name="Chivian D."/>
            <person name="Pinel N."/>
            <person name="Gabster J.A."/>
            <person name="Dehal P.S."/>
            <person name="He Z."/>
            <person name="Yang Z.K."/>
            <person name="Yen H.C."/>
            <person name="Zhou J."/>
            <person name="Wall J.D."/>
            <person name="Hazen T.C."/>
            <person name="Arkin A.P."/>
            <person name="Stahl D.A."/>
        </authorList>
    </citation>
    <scope>NUCLEOTIDE SEQUENCE [LARGE SCALE GENOMIC DNA]</scope>
    <source>
        <strain evidence="2">DP4</strain>
        <plasmid evidence="2">Plasmid pDVUL01</plasmid>
    </source>
</reference>
<accession>A0A0H3ACE9</accession>
<evidence type="ECO:0000313" key="2">
    <source>
        <dbReference type="Proteomes" id="UP000009173"/>
    </source>
</evidence>
<evidence type="ECO:0008006" key="3">
    <source>
        <dbReference type="Google" id="ProtNLM"/>
    </source>
</evidence>
<name>A0A0H3ACE9_NITV4</name>
<keyword evidence="1" id="KW-0614">Plasmid</keyword>
<dbReference type="HOGENOM" id="CLU_164105_0_0_7"/>
<protein>
    <recommendedName>
        <fullName evidence="3">Tetratricopeptide repeat protein</fullName>
    </recommendedName>
</protein>
<proteinExistence type="predicted"/>
<organism evidence="1 2">
    <name type="scientific">Nitratidesulfovibrio vulgaris (strain DP4)</name>
    <name type="common">Desulfovibrio vulgaris</name>
    <dbReference type="NCBI Taxonomy" id="391774"/>
    <lineage>
        <taxon>Bacteria</taxon>
        <taxon>Pseudomonadati</taxon>
        <taxon>Thermodesulfobacteriota</taxon>
        <taxon>Desulfovibrionia</taxon>
        <taxon>Desulfovibrionales</taxon>
        <taxon>Desulfovibrionaceae</taxon>
        <taxon>Nitratidesulfovibrio</taxon>
    </lineage>
</organism>
<dbReference type="KEGG" id="dvl:Dvul_2993"/>